<reference evidence="1 2" key="1">
    <citation type="submission" date="2020-08" db="EMBL/GenBank/DDBJ databases">
        <title>Genomic Encyclopedia of Type Strains, Phase IV (KMG-IV): sequencing the most valuable type-strain genomes for metagenomic binning, comparative biology and taxonomic classification.</title>
        <authorList>
            <person name="Goeker M."/>
        </authorList>
    </citation>
    <scope>NUCLEOTIDE SEQUENCE [LARGE SCALE GENOMIC DNA]</scope>
    <source>
        <strain evidence="1 2">DSM 102983</strain>
    </source>
</reference>
<proteinExistence type="predicted"/>
<gene>
    <name evidence="1" type="ORF">GGQ57_002564</name>
</gene>
<sequence>MNELREILKMVQLVQRECFGTEITIAIFTNQKYFSVHVQRADQDYEVVYSEKFFSTETLPINTKKFAELYGFVMDEEFSIGYELTDGEFTKVETAVKQAG</sequence>
<dbReference type="RefSeq" id="WP_183671061.1">
    <property type="nucleotide sequence ID" value="NZ_BMPB01000012.1"/>
</dbReference>
<protein>
    <submittedName>
        <fullName evidence="1">Uncharacterized protein</fullName>
    </submittedName>
</protein>
<dbReference type="Proteomes" id="UP000533637">
    <property type="component" value="Unassembled WGS sequence"/>
</dbReference>
<comment type="caution">
    <text evidence="1">The sequence shown here is derived from an EMBL/GenBank/DDBJ whole genome shotgun (WGS) entry which is preliminary data.</text>
</comment>
<accession>A0ABR6KP91</accession>
<dbReference type="EMBL" id="JACHOC010000004">
    <property type="protein sequence ID" value="MBB4622664.1"/>
    <property type="molecule type" value="Genomic_DNA"/>
</dbReference>
<name>A0ABR6KP91_9BACT</name>
<organism evidence="1 2">
    <name type="scientific">Parabacteroides faecis</name>
    <dbReference type="NCBI Taxonomy" id="1217282"/>
    <lineage>
        <taxon>Bacteria</taxon>
        <taxon>Pseudomonadati</taxon>
        <taxon>Bacteroidota</taxon>
        <taxon>Bacteroidia</taxon>
        <taxon>Bacteroidales</taxon>
        <taxon>Tannerellaceae</taxon>
        <taxon>Parabacteroides</taxon>
    </lineage>
</organism>
<keyword evidence="2" id="KW-1185">Reference proteome</keyword>
<evidence type="ECO:0000313" key="1">
    <source>
        <dbReference type="EMBL" id="MBB4622664.1"/>
    </source>
</evidence>
<evidence type="ECO:0000313" key="2">
    <source>
        <dbReference type="Proteomes" id="UP000533637"/>
    </source>
</evidence>